<dbReference type="Proteomes" id="UP000241222">
    <property type="component" value="Unassembled WGS sequence"/>
</dbReference>
<evidence type="ECO:0000313" key="2">
    <source>
        <dbReference type="EMBL" id="PSU33947.1"/>
    </source>
</evidence>
<dbReference type="AlphaFoldDB" id="A0A2T3IZA2"/>
<dbReference type="Gene3D" id="1.40.20.10">
    <property type="entry name" value="CHAD domain"/>
    <property type="match status" value="1"/>
</dbReference>
<dbReference type="InterPro" id="IPR007899">
    <property type="entry name" value="CHAD_dom"/>
</dbReference>
<dbReference type="SMART" id="SM00880">
    <property type="entry name" value="CHAD"/>
    <property type="match status" value="1"/>
</dbReference>
<dbReference type="PANTHER" id="PTHR39339:SF1">
    <property type="entry name" value="CHAD DOMAIN-CONTAINING PROTEIN"/>
    <property type="match status" value="1"/>
</dbReference>
<dbReference type="PANTHER" id="PTHR39339">
    <property type="entry name" value="SLR1444 PROTEIN"/>
    <property type="match status" value="1"/>
</dbReference>
<accession>A0A2T3IZA2</accession>
<dbReference type="EMBL" id="PYMH01000004">
    <property type="protein sequence ID" value="PSU33947.1"/>
    <property type="molecule type" value="Genomic_DNA"/>
</dbReference>
<organism evidence="2 3">
    <name type="scientific">Photobacterium lutimaris</name>
    <dbReference type="NCBI Taxonomy" id="388278"/>
    <lineage>
        <taxon>Bacteria</taxon>
        <taxon>Pseudomonadati</taxon>
        <taxon>Pseudomonadota</taxon>
        <taxon>Gammaproteobacteria</taxon>
        <taxon>Vibrionales</taxon>
        <taxon>Vibrionaceae</taxon>
        <taxon>Photobacterium</taxon>
    </lineage>
</organism>
<protein>
    <submittedName>
        <fullName evidence="2">Adenylate cyclase</fullName>
    </submittedName>
</protein>
<feature type="domain" description="CHAD" evidence="1">
    <location>
        <begin position="56"/>
        <end position="340"/>
    </location>
</feature>
<keyword evidence="3" id="KW-1185">Reference proteome</keyword>
<evidence type="ECO:0000259" key="1">
    <source>
        <dbReference type="PROSITE" id="PS51708"/>
    </source>
</evidence>
<proteinExistence type="predicted"/>
<name>A0A2T3IZA2_9GAMM</name>
<reference evidence="2 3" key="1">
    <citation type="submission" date="2018-03" db="EMBL/GenBank/DDBJ databases">
        <title>Whole genome sequencing of Histamine producing bacteria.</title>
        <authorList>
            <person name="Butler K."/>
        </authorList>
    </citation>
    <scope>NUCLEOTIDE SEQUENCE [LARGE SCALE GENOMIC DNA]</scope>
    <source>
        <strain evidence="2 3">JCM 13586</strain>
    </source>
</reference>
<dbReference type="OrthoDB" id="9810154at2"/>
<comment type="caution">
    <text evidence="2">The sequence shown here is derived from an EMBL/GenBank/DDBJ whole genome shotgun (WGS) entry which is preliminary data.</text>
</comment>
<evidence type="ECO:0000313" key="3">
    <source>
        <dbReference type="Proteomes" id="UP000241222"/>
    </source>
</evidence>
<gene>
    <name evidence="2" type="ORF">C9I99_11315</name>
</gene>
<sequence length="356" mass="42496">MTFSCYLSVRFSLSHHQNGKFRTTVNGGGKYNMTVTKRDQLKLPKRKNPVVQLSPEVEIYLPTYHFLVNEFEHARRHELGIIRDDHEEFIHQYRVALRRIRALINQLTPLFHRQEKVVLKKSLRQLMQHTNLMRDLDVFLLHMEQYFSLLEHQHHKGLTRFFDDIQSQRRKSLKYLKEWLKSEEYKSTCKQVLTQLDNMRDNPTAEGQLACKTTAHGFLWHYFKQIESQCHNIDANSDDAIIHQLRIDCKKFRYLLEYFTPILSLKETKQQVLQLKVLQDSLGSFNDSSVQLAFFKHYLTEHGQQSGRYKAIEELIDIYGDYHLKAKQLTVDQLIQFRQPKSIDLFYTLYQEPSTW</sequence>
<dbReference type="InterPro" id="IPR038186">
    <property type="entry name" value="CHAD_dom_sf"/>
</dbReference>
<dbReference type="PROSITE" id="PS51708">
    <property type="entry name" value="CHAD"/>
    <property type="match status" value="1"/>
</dbReference>
<dbReference type="Pfam" id="PF05235">
    <property type="entry name" value="CHAD"/>
    <property type="match status" value="1"/>
</dbReference>